<evidence type="ECO:0000256" key="11">
    <source>
        <dbReference type="SAM" id="Phobius"/>
    </source>
</evidence>
<reference evidence="13" key="3">
    <citation type="submission" date="2025-09" db="UniProtKB">
        <authorList>
            <consortium name="Ensembl"/>
        </authorList>
    </citation>
    <scope>IDENTIFICATION</scope>
</reference>
<dbReference type="EMBL" id="AFYH01162507">
    <property type="status" value="NOT_ANNOTATED_CDS"/>
    <property type="molecule type" value="Genomic_DNA"/>
</dbReference>
<evidence type="ECO:0000256" key="7">
    <source>
        <dbReference type="ARBA" id="ARBA00022833"/>
    </source>
</evidence>
<dbReference type="SMART" id="SM00327">
    <property type="entry name" value="VWA"/>
    <property type="match status" value="1"/>
</dbReference>
<evidence type="ECO:0000256" key="3">
    <source>
        <dbReference type="ARBA" id="ARBA00022670"/>
    </source>
</evidence>
<dbReference type="EMBL" id="AFYH01162508">
    <property type="status" value="NOT_ANNOTATED_CDS"/>
    <property type="molecule type" value="Genomic_DNA"/>
</dbReference>
<organism evidence="13 14">
    <name type="scientific">Latimeria chalumnae</name>
    <name type="common">Coelacanth</name>
    <dbReference type="NCBI Taxonomy" id="7897"/>
    <lineage>
        <taxon>Eukaryota</taxon>
        <taxon>Metazoa</taxon>
        <taxon>Chordata</taxon>
        <taxon>Craniata</taxon>
        <taxon>Vertebrata</taxon>
        <taxon>Euteleostomi</taxon>
        <taxon>Coelacanthiformes</taxon>
        <taxon>Coelacanthidae</taxon>
        <taxon>Latimeria</taxon>
    </lineage>
</organism>
<keyword evidence="5" id="KW-0732">Signal</keyword>
<keyword evidence="10" id="KW-0868">Chloride</keyword>
<dbReference type="HOGENOM" id="CLU_005812_0_1_1"/>
<keyword evidence="2" id="KW-0813">Transport</keyword>
<keyword evidence="7" id="KW-0862">Zinc</keyword>
<dbReference type="Pfam" id="PF00092">
    <property type="entry name" value="VWA"/>
    <property type="match status" value="1"/>
</dbReference>
<dbReference type="PROSITE" id="PS50234">
    <property type="entry name" value="VWFA"/>
    <property type="match status" value="1"/>
</dbReference>
<dbReference type="GO" id="GO:0005229">
    <property type="term" value="F:intracellularly calcium-gated chloride channel activity"/>
    <property type="evidence" value="ECO:0007669"/>
    <property type="project" value="InterPro"/>
</dbReference>
<dbReference type="GO" id="GO:0005886">
    <property type="term" value="C:plasma membrane"/>
    <property type="evidence" value="ECO:0007669"/>
    <property type="project" value="TreeGrafter"/>
</dbReference>
<dbReference type="EMBL" id="AFYH01162509">
    <property type="status" value="NOT_ANNOTATED_CDS"/>
    <property type="molecule type" value="Genomic_DNA"/>
</dbReference>
<reference evidence="13" key="2">
    <citation type="submission" date="2025-08" db="UniProtKB">
        <authorList>
            <consortium name="Ensembl"/>
        </authorList>
    </citation>
    <scope>IDENTIFICATION</scope>
</reference>
<keyword evidence="8" id="KW-0482">Metalloprotease</keyword>
<dbReference type="SUPFAM" id="SSF53300">
    <property type="entry name" value="vWA-like"/>
    <property type="match status" value="1"/>
</dbReference>
<dbReference type="FunCoup" id="H2ZVV8">
    <property type="interactions" value="221"/>
</dbReference>
<evidence type="ECO:0000256" key="2">
    <source>
        <dbReference type="ARBA" id="ARBA00022448"/>
    </source>
</evidence>
<proteinExistence type="inferred from homology"/>
<keyword evidence="6" id="KW-0378">Hydrolase</keyword>
<evidence type="ECO:0000256" key="5">
    <source>
        <dbReference type="ARBA" id="ARBA00022729"/>
    </source>
</evidence>
<dbReference type="PANTHER" id="PTHR10579:SF172">
    <property type="entry name" value="CALCIUM-ACTIVATED CHLORIDE CHANNEL REGULATOR 4 PRECURSOR-RELATED"/>
    <property type="match status" value="1"/>
</dbReference>
<dbReference type="InterPro" id="IPR004727">
    <property type="entry name" value="CLCA_chordata"/>
</dbReference>
<dbReference type="Proteomes" id="UP000008672">
    <property type="component" value="Unassembled WGS sequence"/>
</dbReference>
<evidence type="ECO:0000259" key="12">
    <source>
        <dbReference type="PROSITE" id="PS50234"/>
    </source>
</evidence>
<accession>H2ZVV8</accession>
<keyword evidence="11" id="KW-1133">Transmembrane helix</keyword>
<evidence type="ECO:0000256" key="8">
    <source>
        <dbReference type="ARBA" id="ARBA00023049"/>
    </source>
</evidence>
<dbReference type="InterPro" id="IPR002035">
    <property type="entry name" value="VWF_A"/>
</dbReference>
<dbReference type="Pfam" id="PF08434">
    <property type="entry name" value="CLCA"/>
    <property type="match status" value="1"/>
</dbReference>
<gene>
    <name evidence="13" type="primary">LOC102363514</name>
</gene>
<evidence type="ECO:0000256" key="6">
    <source>
        <dbReference type="ARBA" id="ARBA00022801"/>
    </source>
</evidence>
<sequence length="866" mass="95215">FKEMVTEASHYMFIATKKRAFFRNVTILLPMEWTPRNYTKPRTERYDKANVIIAEPFMKYGDDPYTLQYGGCGEEGRYIHFTPNFLLNDKLLSAYGPRGRVFVHEWAHLRWGVFDEYNDEKPFYISGKKTIEATRCSTDITGAEGVLSCQGNSCTVEKCDTDSSTGLYKGDCLFFPDKIQSTPLSIMYLQSLSSVDEFCDAKSHNTEAPNMQNRMCNYKSTWEVIIGSEDFKDTQPSVISSPPPPPTFTILQSRDRVICLVLDVSGSMSSSNRINRARQAAELFLLQIIEMGSYVGIVQFQSVATVNVELTQIDSTETRYDLAKKLPLKANGGTNICSGVEKGFEVIKKRDGSTQGYEIILLTDGEDSGMKSCFIKVKESGSIIHTIALGPNAEKELEQLANMTGGLQFAAQDKLVANELIDAFTGISSGTGDLSQQSVQLESAGLNVAAHNWFNGTVSIDRTVGNDTFFVVTWESIIPEIYLWNPSGTLYKNKNFTEDTTLRVGRLQIPGTAQTGDWIYSLLSPSNQVLTMTVTSRAADRNIAPVTVHAQMNRGTSEQPNLMMVYAEVSQGFLPVLGVKVTAIIEPQSGNSITLSLLDNGSGADTVNNDGIYSKFFMPQNTGRHSLKVRVQGKETTTRLAIRRKNRSMYIPGYQENGQIKLNPLKPPVSDDGLQADLGNFSRTASGGAFIVSDVSSLPYPPSKINDLEAIIQEETVFLSWTAPGDDLDQGQAERYEIRMSENLLQLRDNFTSASIVNTSILTPQLAGSRENFSFIPKNLTIENGTIIFFAVRAFDNSSLHSDTSNIAQAAMISFPSEDPSDGGNEGPANGVSISVIVIAVVAAVTVLCIIISASLCVITKKKQSR</sequence>
<dbReference type="GO" id="GO:0046872">
    <property type="term" value="F:metal ion binding"/>
    <property type="evidence" value="ECO:0007669"/>
    <property type="project" value="UniProtKB-KW"/>
</dbReference>
<dbReference type="NCBIfam" id="TIGR00868">
    <property type="entry name" value="hCaCC"/>
    <property type="match status" value="1"/>
</dbReference>
<evidence type="ECO:0000256" key="10">
    <source>
        <dbReference type="ARBA" id="ARBA00023214"/>
    </source>
</evidence>
<keyword evidence="11" id="KW-0812">Transmembrane</keyword>
<dbReference type="eggNOG" id="ENOG502QRRD">
    <property type="taxonomic scope" value="Eukaryota"/>
</dbReference>
<feature type="transmembrane region" description="Helical" evidence="11">
    <location>
        <begin position="834"/>
        <end position="859"/>
    </location>
</feature>
<keyword evidence="9" id="KW-0325">Glycoprotein</keyword>
<evidence type="ECO:0000313" key="13">
    <source>
        <dbReference type="Ensembl" id="ENSLACP00000001529.1"/>
    </source>
</evidence>
<dbReference type="GO" id="GO:0008237">
    <property type="term" value="F:metallopeptidase activity"/>
    <property type="evidence" value="ECO:0007669"/>
    <property type="project" value="UniProtKB-KW"/>
</dbReference>
<dbReference type="InterPro" id="IPR013642">
    <property type="entry name" value="CLCA_N"/>
</dbReference>
<reference evidence="14" key="1">
    <citation type="submission" date="2011-08" db="EMBL/GenBank/DDBJ databases">
        <title>The draft genome of Latimeria chalumnae.</title>
        <authorList>
            <person name="Di Palma F."/>
            <person name="Alfoldi J."/>
            <person name="Johnson J."/>
            <person name="Berlin A."/>
            <person name="Gnerre S."/>
            <person name="Jaffe D."/>
            <person name="MacCallum I."/>
            <person name="Young S."/>
            <person name="Walker B.J."/>
            <person name="Lander E."/>
            <person name="Lindblad-Toh K."/>
        </authorList>
    </citation>
    <scope>NUCLEOTIDE SEQUENCE [LARGE SCALE GENOMIC DNA]</scope>
    <source>
        <strain evidence="14">Wild caught</strain>
    </source>
</reference>
<comment type="similarity">
    <text evidence="1">Belongs to the CLCR family.</text>
</comment>
<evidence type="ECO:0000256" key="4">
    <source>
        <dbReference type="ARBA" id="ARBA00022723"/>
    </source>
</evidence>
<name>H2ZVV8_LATCH</name>
<feature type="domain" description="VWFA" evidence="12">
    <location>
        <begin position="257"/>
        <end position="424"/>
    </location>
</feature>
<dbReference type="PANTHER" id="PTHR10579">
    <property type="entry name" value="CALCIUM-ACTIVATED CHLORIDE CHANNEL REGULATOR"/>
    <property type="match status" value="1"/>
</dbReference>
<dbReference type="InParanoid" id="H2ZVV8"/>
<dbReference type="InterPro" id="IPR051266">
    <property type="entry name" value="CLCR"/>
</dbReference>
<dbReference type="GeneTree" id="ENSGT00940000154682"/>
<dbReference type="NCBIfam" id="NF041940">
    <property type="entry name" value="choice_anch_X"/>
    <property type="match status" value="1"/>
</dbReference>
<keyword evidence="14" id="KW-1185">Reference proteome</keyword>
<dbReference type="CDD" id="cd00198">
    <property type="entry name" value="vWFA"/>
    <property type="match status" value="1"/>
</dbReference>
<dbReference type="InterPro" id="IPR036465">
    <property type="entry name" value="vWFA_dom_sf"/>
</dbReference>
<dbReference type="FunFam" id="2.60.40.10:FF:001134">
    <property type="entry name" value="Calcium-activated chloride channel regulator 1"/>
    <property type="match status" value="1"/>
</dbReference>
<evidence type="ECO:0000313" key="14">
    <source>
        <dbReference type="Proteomes" id="UP000008672"/>
    </source>
</evidence>
<evidence type="ECO:0000256" key="9">
    <source>
        <dbReference type="ARBA" id="ARBA00023180"/>
    </source>
</evidence>
<dbReference type="Gene3D" id="3.40.50.410">
    <property type="entry name" value="von Willebrand factor, type A domain"/>
    <property type="match status" value="1"/>
</dbReference>
<dbReference type="InterPro" id="IPR013783">
    <property type="entry name" value="Ig-like_fold"/>
</dbReference>
<keyword evidence="11" id="KW-0472">Membrane</keyword>
<evidence type="ECO:0000256" key="1">
    <source>
        <dbReference type="ARBA" id="ARBA00006398"/>
    </source>
</evidence>
<keyword evidence="4" id="KW-0479">Metal-binding</keyword>
<dbReference type="GO" id="GO:0006508">
    <property type="term" value="P:proteolysis"/>
    <property type="evidence" value="ECO:0007669"/>
    <property type="project" value="UniProtKB-KW"/>
</dbReference>
<protein>
    <submittedName>
        <fullName evidence="13">Chloride channel accessory 4</fullName>
    </submittedName>
</protein>
<dbReference type="Ensembl" id="ENSLACT00000001542.1">
    <property type="protein sequence ID" value="ENSLACP00000001529.1"/>
    <property type="gene ID" value="ENSLACG00000001367.1"/>
</dbReference>
<dbReference type="STRING" id="7897.ENSLACP00000001529"/>
<dbReference type="FunFam" id="3.40.50.410:FF:000034">
    <property type="entry name" value="calcium-activated chloride channel regulator 1"/>
    <property type="match status" value="1"/>
</dbReference>
<dbReference type="OMA" id="WHAKEAD"/>
<dbReference type="Gene3D" id="2.60.40.10">
    <property type="entry name" value="Immunoglobulins"/>
    <property type="match status" value="1"/>
</dbReference>
<dbReference type="AlphaFoldDB" id="H2ZVV8"/>
<keyword evidence="3" id="KW-0645">Protease</keyword>